<comment type="caution">
    <text evidence="2">The sequence shown here is derived from an EMBL/GenBank/DDBJ whole genome shotgun (WGS) entry which is preliminary data.</text>
</comment>
<proteinExistence type="predicted"/>
<name>U2F8U0_9EURY</name>
<dbReference type="eggNOG" id="arCOG03194">
    <property type="taxonomic scope" value="Archaea"/>
</dbReference>
<dbReference type="EMBL" id="AFNT02000013">
    <property type="protein sequence ID" value="ERJ06500.1"/>
    <property type="molecule type" value="Genomic_DNA"/>
</dbReference>
<sequence>MDEEADMMRGIAQVLYNFGPGNVFDYGEYDVAMRVKDKGVKVRQFNDLPVARVTGEMRSQADRFRNADESPWNELSPADLDAYRPRKVEGRLFPLTMVCDQPECRRVDIRQNPTDYYATDSEDKNPGDCPRDGCQGRLQQVPFVVTHECGNALPPGPTDECETHDYVAPYLHKPTRDPATWRFRCDYCGDDMGPLGAFCEDCNEYVGGPTPPGGGGIYYPATLLQVAIPPVGMDRDELEREESWARVLMAAFTDDDVPLTEDNTIEDMVTRAGEQEQIENLREEGYTEDEIERYLQMQADAGRAVDHLTSEYVTEKTRGEIDPPGTEGDDETREQRAYSLIADQLFTFIRSTEGYEGDPEHDDYDPSTYPEPRKLSDVLTPEFKERYPRARKYQDKLDRINVNEVWVVDNFPLLSVLYGYYRELPDPSQVDLNAFDHPYGDEGTIPVFADRSPSEALILEVDRKALVEWLVDANVVDESVTPDADASDETYQKWLLNNVDPVAVDNPFSDVDHEPTESAYRLLHSMSHALVSTASDQCGLATDSISELILPNVPAIILYAKSTEHFALGGMSTLFETRIHPWVDHTIDFAEQCLLDPACSQDDDGAACHACLHLTTVTCEAFNEHLDRRALVGGPATPAFWNV</sequence>
<feature type="compositionally biased region" description="Acidic residues" evidence="1">
    <location>
        <begin position="355"/>
        <end position="365"/>
    </location>
</feature>
<gene>
    <name evidence="2" type="ORF">HLRTI_001387</name>
</gene>
<organism evidence="2 3">
    <name type="scientific">Halorhabdus tiamatea SARL4B</name>
    <dbReference type="NCBI Taxonomy" id="1033806"/>
    <lineage>
        <taxon>Archaea</taxon>
        <taxon>Methanobacteriati</taxon>
        <taxon>Methanobacteriota</taxon>
        <taxon>Stenosarchaea group</taxon>
        <taxon>Halobacteria</taxon>
        <taxon>Halobacteriales</taxon>
        <taxon>Haloarculaceae</taxon>
        <taxon>Halorhabdus</taxon>
    </lineage>
</organism>
<evidence type="ECO:0000313" key="2">
    <source>
        <dbReference type="EMBL" id="ERJ06500.1"/>
    </source>
</evidence>
<evidence type="ECO:0000256" key="1">
    <source>
        <dbReference type="SAM" id="MobiDB-lite"/>
    </source>
</evidence>
<evidence type="ECO:0008006" key="4">
    <source>
        <dbReference type="Google" id="ProtNLM"/>
    </source>
</evidence>
<dbReference type="AlphaFoldDB" id="U2F8U0"/>
<protein>
    <recommendedName>
        <fullName evidence="4">DUF1998 domain-containing protein</fullName>
    </recommendedName>
</protein>
<evidence type="ECO:0000313" key="3">
    <source>
        <dbReference type="Proteomes" id="UP000003861"/>
    </source>
</evidence>
<accession>U2F8U0</accession>
<reference evidence="2 3" key="1">
    <citation type="journal article" date="2011" name="J. Bacteriol.">
        <title>Genome sequence of Halorhabdus tiamatea, the first archaeon isolated from a deep-sea anoxic brine lake.</title>
        <authorList>
            <person name="Antunes A."/>
            <person name="Alam I."/>
            <person name="Bajic V.B."/>
            <person name="Stingl U."/>
        </authorList>
    </citation>
    <scope>NUCLEOTIDE SEQUENCE [LARGE SCALE GENOMIC DNA]</scope>
    <source>
        <strain evidence="2 3">SARL4B</strain>
    </source>
</reference>
<dbReference type="Proteomes" id="UP000003861">
    <property type="component" value="Unassembled WGS sequence"/>
</dbReference>
<reference evidence="2 3" key="2">
    <citation type="journal article" date="2013" name="PLoS ONE">
        <title>INDIGO - INtegrated Data Warehouse of MIcrobial GenOmes with Examples from the Red Sea Extremophiles.</title>
        <authorList>
            <person name="Alam I."/>
            <person name="Antunes A."/>
            <person name="Kamau A.A."/>
            <person name="Ba Alawi W."/>
            <person name="Kalkatawi M."/>
            <person name="Stingl U."/>
            <person name="Bajic V.B."/>
        </authorList>
    </citation>
    <scope>NUCLEOTIDE SEQUENCE [LARGE SCALE GENOMIC DNA]</scope>
    <source>
        <strain evidence="2 3">SARL4B</strain>
    </source>
</reference>
<feature type="region of interest" description="Disordered" evidence="1">
    <location>
        <begin position="354"/>
        <end position="374"/>
    </location>
</feature>